<dbReference type="Pfam" id="PF14232">
    <property type="entry name" value="DUF4334"/>
    <property type="match status" value="1"/>
</dbReference>
<comment type="caution">
    <text evidence="3">The sequence shown here is derived from an EMBL/GenBank/DDBJ whole genome shotgun (WGS) entry which is preliminary data.</text>
</comment>
<evidence type="ECO:0008006" key="5">
    <source>
        <dbReference type="Google" id="ProtNLM"/>
    </source>
</evidence>
<keyword evidence="4" id="KW-1185">Reference proteome</keyword>
<feature type="domain" description="GXWXG" evidence="1">
    <location>
        <begin position="42"/>
        <end position="99"/>
    </location>
</feature>
<dbReference type="RefSeq" id="WP_146903334.1">
    <property type="nucleotide sequence ID" value="NZ_BAAARM010000003.1"/>
</dbReference>
<dbReference type="Gene3D" id="2.40.128.580">
    <property type="entry name" value="GXWXG domain"/>
    <property type="match status" value="1"/>
</dbReference>
<dbReference type="InterPro" id="IPR025568">
    <property type="entry name" value="DUF4334"/>
</dbReference>
<evidence type="ECO:0000313" key="3">
    <source>
        <dbReference type="EMBL" id="GEO34194.1"/>
    </source>
</evidence>
<name>A0A512DCI7_9CELL</name>
<dbReference type="Pfam" id="PF14231">
    <property type="entry name" value="GXWXG"/>
    <property type="match status" value="1"/>
</dbReference>
<gene>
    <name evidence="3" type="ORF">CAE01nite_19190</name>
</gene>
<sequence>MGLPAHVPSGDVLPGPGAPDDAAERWLLAHRRGTDADTALRFFDRCAAIEPEEVVGRWHGSGWHTGHPWDGLLEAMGWYGKDVDDPEHVRPTLFRDGRGDPVPVDPVLAPVSLIRLFPQGLRRSGLPAAFRAVVPLLRSPRPAGRIRSVQTRGVVSAALVYDAVPIVDALRRVAPDLLLGAADIRGEPAPLMFVLRRRRPAARG</sequence>
<protein>
    <recommendedName>
        <fullName evidence="5">DUF4334 domain-containing protein</fullName>
    </recommendedName>
</protein>
<dbReference type="OrthoDB" id="8905397at2"/>
<proteinExistence type="predicted"/>
<evidence type="ECO:0000259" key="2">
    <source>
        <dbReference type="Pfam" id="PF14232"/>
    </source>
</evidence>
<dbReference type="AlphaFoldDB" id="A0A512DCI7"/>
<evidence type="ECO:0000259" key="1">
    <source>
        <dbReference type="Pfam" id="PF14231"/>
    </source>
</evidence>
<accession>A0A512DCI7</accession>
<dbReference type="Proteomes" id="UP000321181">
    <property type="component" value="Unassembled WGS sequence"/>
</dbReference>
<reference evidence="3 4" key="1">
    <citation type="submission" date="2019-07" db="EMBL/GenBank/DDBJ databases">
        <title>Whole genome shotgun sequence of Cellulomonas aerilata NBRC 106308.</title>
        <authorList>
            <person name="Hosoyama A."/>
            <person name="Uohara A."/>
            <person name="Ohji S."/>
            <person name="Ichikawa N."/>
        </authorList>
    </citation>
    <scope>NUCLEOTIDE SEQUENCE [LARGE SCALE GENOMIC DNA]</scope>
    <source>
        <strain evidence="3 4">NBRC 106308</strain>
    </source>
</reference>
<feature type="domain" description="DUF4334" evidence="2">
    <location>
        <begin position="144"/>
        <end position="197"/>
    </location>
</feature>
<dbReference type="InterPro" id="IPR025951">
    <property type="entry name" value="GXWXG_dom"/>
</dbReference>
<organism evidence="3 4">
    <name type="scientific">Cellulomonas aerilata</name>
    <dbReference type="NCBI Taxonomy" id="515326"/>
    <lineage>
        <taxon>Bacteria</taxon>
        <taxon>Bacillati</taxon>
        <taxon>Actinomycetota</taxon>
        <taxon>Actinomycetes</taxon>
        <taxon>Micrococcales</taxon>
        <taxon>Cellulomonadaceae</taxon>
        <taxon>Cellulomonas</taxon>
    </lineage>
</organism>
<evidence type="ECO:0000313" key="4">
    <source>
        <dbReference type="Proteomes" id="UP000321181"/>
    </source>
</evidence>
<dbReference type="EMBL" id="BJYY01000013">
    <property type="protein sequence ID" value="GEO34194.1"/>
    <property type="molecule type" value="Genomic_DNA"/>
</dbReference>